<evidence type="ECO:0000313" key="8">
    <source>
        <dbReference type="Proteomes" id="UP000024635"/>
    </source>
</evidence>
<dbReference type="SUPFAM" id="SSF50104">
    <property type="entry name" value="Translation proteins SH3-like domain"/>
    <property type="match status" value="1"/>
</dbReference>
<keyword evidence="2" id="KW-0689">Ribosomal protein</keyword>
<dbReference type="GO" id="GO:0003735">
    <property type="term" value="F:structural constituent of ribosome"/>
    <property type="evidence" value="ECO:0007669"/>
    <property type="project" value="InterPro"/>
</dbReference>
<sequence>MYTFSRSSFSHVYSTAAAVKIGFRYQMVGGRNIPVLGRNFDLSPAVSRFSAARMYLRRGAKKPLVKKSEEPLMLPLQRTGPKFKLGHHKKVPLRKTLTPGTVLIVLAGRHKGKRVVFLKQLEKSGLLLVTGPHKLNNFPLRRIAQAFVIATKTKVDVSGVKIPAHINDDYFKRKTLPGKKGENIFAAGKVEYQVTDQRKTDQKAIDKPILAAIKKHPEHKFLFGYLGSRFMLAKRQYPHNMVF</sequence>
<name>A0A016TFX1_9BILA</name>
<comment type="subunit">
    <text evidence="6">Component of the large ribosomal subunit. May bind IPO9 with low affinity.</text>
</comment>
<keyword evidence="3" id="KW-0687">Ribonucleoprotein</keyword>
<dbReference type="InterPro" id="IPR041997">
    <property type="entry name" value="Ribosomal_eL6_KOW"/>
</dbReference>
<dbReference type="Pfam" id="PF01159">
    <property type="entry name" value="Ribosomal_L6e"/>
    <property type="match status" value="1"/>
</dbReference>
<evidence type="ECO:0000313" key="7">
    <source>
        <dbReference type="EMBL" id="EYC01889.1"/>
    </source>
</evidence>
<gene>
    <name evidence="7" type="primary">Acey_s0103.g3523</name>
    <name evidence="7" type="synonym">Acey-rpl-6</name>
    <name evidence="7" type="ORF">Y032_0103g3523</name>
</gene>
<dbReference type="InterPro" id="IPR000915">
    <property type="entry name" value="60S_ribosomal_eL6"/>
</dbReference>
<evidence type="ECO:0000256" key="3">
    <source>
        <dbReference type="ARBA" id="ARBA00023274"/>
    </source>
</evidence>
<dbReference type="CDD" id="cd13156">
    <property type="entry name" value="KOW_RPL6"/>
    <property type="match status" value="1"/>
</dbReference>
<keyword evidence="8" id="KW-1185">Reference proteome</keyword>
<dbReference type="GO" id="GO:0002181">
    <property type="term" value="P:cytoplasmic translation"/>
    <property type="evidence" value="ECO:0007669"/>
    <property type="project" value="TreeGrafter"/>
</dbReference>
<evidence type="ECO:0000256" key="4">
    <source>
        <dbReference type="ARBA" id="ARBA00035233"/>
    </source>
</evidence>
<proteinExistence type="inferred from homology"/>
<dbReference type="FunFam" id="2.30.30.30:FF:000014">
    <property type="entry name" value="60S ribosomal protein L6"/>
    <property type="match status" value="1"/>
</dbReference>
<dbReference type="InterPro" id="IPR014722">
    <property type="entry name" value="Rib_uL2_dom2"/>
</dbReference>
<organism evidence="7 8">
    <name type="scientific">Ancylostoma ceylanicum</name>
    <dbReference type="NCBI Taxonomy" id="53326"/>
    <lineage>
        <taxon>Eukaryota</taxon>
        <taxon>Metazoa</taxon>
        <taxon>Ecdysozoa</taxon>
        <taxon>Nematoda</taxon>
        <taxon>Chromadorea</taxon>
        <taxon>Rhabditida</taxon>
        <taxon>Rhabditina</taxon>
        <taxon>Rhabditomorpha</taxon>
        <taxon>Strongyloidea</taxon>
        <taxon>Ancylostomatidae</taxon>
        <taxon>Ancylostomatinae</taxon>
        <taxon>Ancylostoma</taxon>
    </lineage>
</organism>
<evidence type="ECO:0000256" key="1">
    <source>
        <dbReference type="ARBA" id="ARBA00010592"/>
    </source>
</evidence>
<dbReference type="OrthoDB" id="2436667at2759"/>
<dbReference type="GO" id="GO:0000027">
    <property type="term" value="P:ribosomal large subunit assembly"/>
    <property type="evidence" value="ECO:0007669"/>
    <property type="project" value="TreeGrafter"/>
</dbReference>
<dbReference type="GO" id="GO:0003723">
    <property type="term" value="F:RNA binding"/>
    <property type="evidence" value="ECO:0007669"/>
    <property type="project" value="TreeGrafter"/>
</dbReference>
<protein>
    <recommendedName>
        <fullName evidence="4">Large ribosomal subunit protein eL6</fullName>
    </recommendedName>
    <alternativeName>
        <fullName evidence="5">60S ribosomal protein L6</fullName>
    </alternativeName>
</protein>
<accession>A0A016TFX1</accession>
<dbReference type="InterPro" id="IPR008991">
    <property type="entry name" value="Translation_prot_SH3-like_sf"/>
</dbReference>
<reference evidence="8" key="1">
    <citation type="journal article" date="2015" name="Nat. Genet.">
        <title>The genome and transcriptome of the zoonotic hookworm Ancylostoma ceylanicum identify infection-specific gene families.</title>
        <authorList>
            <person name="Schwarz E.M."/>
            <person name="Hu Y."/>
            <person name="Antoshechkin I."/>
            <person name="Miller M.M."/>
            <person name="Sternberg P.W."/>
            <person name="Aroian R.V."/>
        </authorList>
    </citation>
    <scope>NUCLEOTIDE SEQUENCE</scope>
    <source>
        <strain evidence="8">HY135</strain>
    </source>
</reference>
<comment type="caution">
    <text evidence="7">The sequence shown here is derived from an EMBL/GenBank/DDBJ whole genome shotgun (WGS) entry which is preliminary data.</text>
</comment>
<evidence type="ECO:0000256" key="6">
    <source>
        <dbReference type="ARBA" id="ARBA00046388"/>
    </source>
</evidence>
<evidence type="ECO:0000256" key="5">
    <source>
        <dbReference type="ARBA" id="ARBA00035351"/>
    </source>
</evidence>
<dbReference type="AlphaFoldDB" id="A0A016TFX1"/>
<dbReference type="PANTHER" id="PTHR10715">
    <property type="entry name" value="60S RIBOSOMAL PROTEIN L6"/>
    <property type="match status" value="1"/>
</dbReference>
<evidence type="ECO:0000256" key="2">
    <source>
        <dbReference type="ARBA" id="ARBA00022980"/>
    </source>
</evidence>
<comment type="similarity">
    <text evidence="1">Belongs to the eukaryotic ribosomal protein eL6 family.</text>
</comment>
<dbReference type="Gene3D" id="2.30.30.30">
    <property type="match status" value="1"/>
</dbReference>
<dbReference type="PANTHER" id="PTHR10715:SF0">
    <property type="entry name" value="LARGE RIBOSOMAL SUBUNIT PROTEIN EL6"/>
    <property type="match status" value="1"/>
</dbReference>
<dbReference type="GO" id="GO:0022625">
    <property type="term" value="C:cytosolic large ribosomal subunit"/>
    <property type="evidence" value="ECO:0007669"/>
    <property type="project" value="TreeGrafter"/>
</dbReference>
<dbReference type="Proteomes" id="UP000024635">
    <property type="component" value="Unassembled WGS sequence"/>
</dbReference>
<dbReference type="STRING" id="53326.A0A016TFX1"/>
<dbReference type="EMBL" id="JARK01001439">
    <property type="protein sequence ID" value="EYC01889.1"/>
    <property type="molecule type" value="Genomic_DNA"/>
</dbReference>